<dbReference type="GO" id="GO:0051596">
    <property type="term" value="P:methylglyoxal catabolic process"/>
    <property type="evidence" value="ECO:0007669"/>
    <property type="project" value="TreeGrafter"/>
</dbReference>
<evidence type="ECO:0000256" key="5">
    <source>
        <dbReference type="PIRSR" id="PIRSR000097-1"/>
    </source>
</evidence>
<sequence length="267" mass="29032">MNHVPAFGVGTFRLQGQVVVDSVRNALEVGYRAIDTAQIYGNEAEVGQAIKEAAIPREQLFITTKIWVDNLSSSKLIPSLQDSLRKLGTEQVDLTLIHWPAFQNVALEEAMTALAEAKAQGLTRLIGVSNFNIDLTQQAIAAVGKSEIATNQIELSPYLQSPKLVSFLQSQNIDVTSYMTLAYGKVLGEPVIAQIAQNHQATPAQVALAWALQRGFAVIPSSTKRENLASNLLAQKLQLTDSEMALMAALERNGREVNPEGLAPLWD</sequence>
<evidence type="ECO:0000256" key="1">
    <source>
        <dbReference type="ARBA" id="ARBA00007905"/>
    </source>
</evidence>
<dbReference type="RefSeq" id="WP_198461641.1">
    <property type="nucleotide sequence ID" value="NZ_JABBCQ020000017.1"/>
</dbReference>
<feature type="binding site" evidence="6">
    <location>
        <position position="98"/>
    </location>
    <ligand>
        <name>substrate</name>
    </ligand>
</feature>
<dbReference type="FunFam" id="3.20.20.100:FF:000002">
    <property type="entry name" value="2,5-diketo-D-gluconic acid reductase A"/>
    <property type="match status" value="1"/>
</dbReference>
<dbReference type="PRINTS" id="PR00069">
    <property type="entry name" value="ALDKETRDTASE"/>
</dbReference>
<dbReference type="EC" id="1.1.1.346" evidence="9"/>
<dbReference type="NCBIfam" id="NF008377">
    <property type="entry name" value="PRK11172.1"/>
    <property type="match status" value="1"/>
</dbReference>
<dbReference type="SUPFAM" id="SSF51430">
    <property type="entry name" value="NAD(P)-linked oxidoreductase"/>
    <property type="match status" value="1"/>
</dbReference>
<evidence type="ECO:0000259" key="8">
    <source>
        <dbReference type="Pfam" id="PF00248"/>
    </source>
</evidence>
<evidence type="ECO:0000256" key="6">
    <source>
        <dbReference type="PIRSR" id="PIRSR000097-2"/>
    </source>
</evidence>
<dbReference type="PANTHER" id="PTHR43827">
    <property type="entry name" value="2,5-DIKETO-D-GLUCONIC ACID REDUCTASE"/>
    <property type="match status" value="1"/>
</dbReference>
<keyword evidence="3 9" id="KW-0560">Oxidoreductase</keyword>
<keyword evidence="10" id="KW-1185">Reference proteome</keyword>
<gene>
    <name evidence="9" type="primary">dkgB</name>
    <name evidence="9" type="ORF">HF327_017645</name>
</gene>
<dbReference type="AlphaFoldDB" id="A0A843B9F7"/>
<dbReference type="CDD" id="cd19139">
    <property type="entry name" value="AKR_AKR3F2"/>
    <property type="match status" value="1"/>
</dbReference>
<feature type="active site" description="Proton donor" evidence="5">
    <location>
        <position position="40"/>
    </location>
</feature>
<dbReference type="GO" id="GO:1990002">
    <property type="term" value="F:methylglyoxal reductase (NADPH) (acetol producing) activity"/>
    <property type="evidence" value="ECO:0007669"/>
    <property type="project" value="TreeGrafter"/>
</dbReference>
<dbReference type="InterPro" id="IPR020471">
    <property type="entry name" value="AKR"/>
</dbReference>
<dbReference type="InterPro" id="IPR023210">
    <property type="entry name" value="NADP_OxRdtase_dom"/>
</dbReference>
<evidence type="ECO:0000256" key="3">
    <source>
        <dbReference type="ARBA" id="ARBA00023002"/>
    </source>
</evidence>
<evidence type="ECO:0000256" key="4">
    <source>
        <dbReference type="ARBA" id="ARBA00049445"/>
    </source>
</evidence>
<reference evidence="9" key="1">
    <citation type="submission" date="2020-12" db="EMBL/GenBank/DDBJ databases">
        <title>Comamonas sp. nov., isolated from stream water.</title>
        <authorList>
            <person name="Park K.-H."/>
        </authorList>
    </citation>
    <scope>NUCLEOTIDE SEQUENCE</scope>
    <source>
        <strain evidence="9">EJ-4</strain>
    </source>
</reference>
<evidence type="ECO:0000256" key="2">
    <source>
        <dbReference type="ARBA" id="ARBA00022857"/>
    </source>
</evidence>
<dbReference type="PROSITE" id="PS00062">
    <property type="entry name" value="ALDOKETO_REDUCTASE_2"/>
    <property type="match status" value="1"/>
</dbReference>
<organism evidence="9 10">
    <name type="scientific">Comamonas suwonensis</name>
    <dbReference type="NCBI Taxonomy" id="2606214"/>
    <lineage>
        <taxon>Bacteria</taxon>
        <taxon>Pseudomonadati</taxon>
        <taxon>Pseudomonadota</taxon>
        <taxon>Betaproteobacteria</taxon>
        <taxon>Burkholderiales</taxon>
        <taxon>Comamonadaceae</taxon>
        <taxon>Comamonas</taxon>
    </lineage>
</organism>
<dbReference type="Pfam" id="PF00248">
    <property type="entry name" value="Aldo_ket_red"/>
    <property type="match status" value="1"/>
</dbReference>
<dbReference type="PANTHER" id="PTHR43827:SF3">
    <property type="entry name" value="NADP-DEPENDENT OXIDOREDUCTASE DOMAIN-CONTAINING PROTEIN"/>
    <property type="match status" value="1"/>
</dbReference>
<evidence type="ECO:0000256" key="7">
    <source>
        <dbReference type="PIRSR" id="PIRSR000097-3"/>
    </source>
</evidence>
<evidence type="ECO:0000313" key="10">
    <source>
        <dbReference type="Proteomes" id="UP000530032"/>
    </source>
</evidence>
<dbReference type="Gene3D" id="3.20.20.100">
    <property type="entry name" value="NADP-dependent oxidoreductase domain"/>
    <property type="match status" value="1"/>
</dbReference>
<proteinExistence type="inferred from homology"/>
<comment type="catalytic activity">
    <reaction evidence="4">
        <text>hydroxyacetone + NADP(+) = methylglyoxal + NADPH + H(+)</text>
        <dbReference type="Rhea" id="RHEA:27986"/>
        <dbReference type="ChEBI" id="CHEBI:15378"/>
        <dbReference type="ChEBI" id="CHEBI:17158"/>
        <dbReference type="ChEBI" id="CHEBI:27957"/>
        <dbReference type="ChEBI" id="CHEBI:57783"/>
        <dbReference type="ChEBI" id="CHEBI:58349"/>
    </reaction>
</comment>
<accession>A0A843B9F7</accession>
<comment type="similarity">
    <text evidence="1">Belongs to the aldo/keto reductase family.</text>
</comment>
<dbReference type="InterPro" id="IPR018170">
    <property type="entry name" value="Aldo/ket_reductase_CS"/>
</dbReference>
<dbReference type="EMBL" id="JABBCQ020000017">
    <property type="protein sequence ID" value="MBI1626315.1"/>
    <property type="molecule type" value="Genomic_DNA"/>
</dbReference>
<keyword evidence="2" id="KW-0521">NADP</keyword>
<dbReference type="PIRSF" id="PIRSF000097">
    <property type="entry name" value="AKR"/>
    <property type="match status" value="1"/>
</dbReference>
<evidence type="ECO:0000313" key="9">
    <source>
        <dbReference type="EMBL" id="MBI1626315.1"/>
    </source>
</evidence>
<feature type="domain" description="NADP-dependent oxidoreductase" evidence="8">
    <location>
        <begin position="10"/>
        <end position="250"/>
    </location>
</feature>
<feature type="site" description="Lowers pKa of active site Tyr" evidence="7">
    <location>
        <position position="65"/>
    </location>
</feature>
<name>A0A843B9F7_9BURK</name>
<dbReference type="PROSITE" id="PS00798">
    <property type="entry name" value="ALDOKETO_REDUCTASE_1"/>
    <property type="match status" value="1"/>
</dbReference>
<protein>
    <submittedName>
        <fullName evidence="9">2,5-didehydrogluconate reductase DkgB</fullName>
        <ecNumber evidence="9">1.1.1.346</ecNumber>
    </submittedName>
</protein>
<dbReference type="Proteomes" id="UP000530032">
    <property type="component" value="Unassembled WGS sequence"/>
</dbReference>
<comment type="caution">
    <text evidence="9">The sequence shown here is derived from an EMBL/GenBank/DDBJ whole genome shotgun (WGS) entry which is preliminary data.</text>
</comment>
<dbReference type="InterPro" id="IPR036812">
    <property type="entry name" value="NAD(P)_OxRdtase_dom_sf"/>
</dbReference>